<dbReference type="AlphaFoldDB" id="U5E9C3"/>
<name>U5E9C3_NOCAS</name>
<feature type="region of interest" description="Disordered" evidence="1">
    <location>
        <begin position="21"/>
        <end position="69"/>
    </location>
</feature>
<dbReference type="InterPro" id="IPR036188">
    <property type="entry name" value="FAD/NAD-bd_sf"/>
</dbReference>
<dbReference type="GO" id="GO:0004497">
    <property type="term" value="F:monooxygenase activity"/>
    <property type="evidence" value="ECO:0007669"/>
    <property type="project" value="UniProtKB-KW"/>
</dbReference>
<keyword evidence="2" id="KW-0503">Monooxygenase</keyword>
<keyword evidence="2" id="KW-0560">Oxidoreductase</keyword>
<sequence>MRVKSIGQEARGEGNAHIAIIGAESSPARSVPEEDASPRGLGSVAEPSAAGTSTVSQRRSVPVIASKSSDPHGARMVRVRLRFPQGGVTLDVVHTARWDDGLDTAGRRIAVIGTGSTGVQVVSALQPEAERISHFVRSPQWVMWAPLRLPQPAIVGAILRRMPRLNTALYRLLLRSSDLAVDIMTRPSWRRRLAQEYARTSLRVQVRDPRLRASLTPDDEPFCKRQVVSDTYYRAIAAPNADLVPDGIERIEPHGIRTADGRVHDADLLILATGFTAHNYMRPMRVVGRDGATIDDAWAEGPRAYRMTAIPGFPNFFTMLGPNSPIGTISVQYAAELTAHGGTIDLWPFDRDTLTRMLTEPDDQNYQLTGTPTTGSGCGSLSVSASG</sequence>
<evidence type="ECO:0000313" key="3">
    <source>
        <dbReference type="Proteomes" id="UP000017048"/>
    </source>
</evidence>
<dbReference type="PANTHER" id="PTHR42877">
    <property type="entry name" value="L-ORNITHINE N(5)-MONOOXYGENASE-RELATED"/>
    <property type="match status" value="1"/>
</dbReference>
<dbReference type="EMBL" id="BAFO02000005">
    <property type="protein sequence ID" value="GAD81754.1"/>
    <property type="molecule type" value="Genomic_DNA"/>
</dbReference>
<dbReference type="InterPro" id="IPR051209">
    <property type="entry name" value="FAD-bind_Monooxygenase_sf"/>
</dbReference>
<dbReference type="eggNOG" id="COG2072">
    <property type="taxonomic scope" value="Bacteria"/>
</dbReference>
<feature type="compositionally biased region" description="Low complexity" evidence="1">
    <location>
        <begin position="369"/>
        <end position="387"/>
    </location>
</feature>
<accession>U5E9C3</accession>
<protein>
    <submittedName>
        <fullName evidence="2">Flavin-containing monooxygenase</fullName>
    </submittedName>
</protein>
<dbReference type="Proteomes" id="UP000017048">
    <property type="component" value="Unassembled WGS sequence"/>
</dbReference>
<feature type="compositionally biased region" description="Polar residues" evidence="1">
    <location>
        <begin position="50"/>
        <end position="59"/>
    </location>
</feature>
<evidence type="ECO:0000256" key="1">
    <source>
        <dbReference type="SAM" id="MobiDB-lite"/>
    </source>
</evidence>
<dbReference type="RefSeq" id="WP_022565517.1">
    <property type="nucleotide sequence ID" value="NZ_BAFO02000005.1"/>
</dbReference>
<reference evidence="2 3" key="1">
    <citation type="journal article" date="2014" name="BMC Genomics">
        <title>Genome based analysis of type-I polyketide synthase and nonribosomal peptide synthetase gene clusters in seven strains of five representative Nocardia species.</title>
        <authorList>
            <person name="Komaki H."/>
            <person name="Ichikawa N."/>
            <person name="Hosoyama A."/>
            <person name="Takahashi-Nakaguchi A."/>
            <person name="Matsuzawa T."/>
            <person name="Suzuki K."/>
            <person name="Fujita N."/>
            <person name="Gonoi T."/>
        </authorList>
    </citation>
    <scope>NUCLEOTIDE SEQUENCE [LARGE SCALE GENOMIC DNA]</scope>
    <source>
        <strain evidence="2 3">NBRC 15531</strain>
    </source>
</reference>
<dbReference type="Gene3D" id="3.50.50.60">
    <property type="entry name" value="FAD/NAD(P)-binding domain"/>
    <property type="match status" value="2"/>
</dbReference>
<dbReference type="SUPFAM" id="SSF51905">
    <property type="entry name" value="FAD/NAD(P)-binding domain"/>
    <property type="match status" value="1"/>
</dbReference>
<dbReference type="OrthoDB" id="5168853at2"/>
<dbReference type="PANTHER" id="PTHR42877:SF4">
    <property type="entry name" value="FAD_NAD(P)-BINDING DOMAIN-CONTAINING PROTEIN-RELATED"/>
    <property type="match status" value="1"/>
</dbReference>
<feature type="region of interest" description="Disordered" evidence="1">
    <location>
        <begin position="362"/>
        <end position="387"/>
    </location>
</feature>
<dbReference type="GeneID" id="91518962"/>
<evidence type="ECO:0000313" key="2">
    <source>
        <dbReference type="EMBL" id="GAD81754.1"/>
    </source>
</evidence>
<organism evidence="2 3">
    <name type="scientific">Nocardia asteroides NBRC 15531</name>
    <dbReference type="NCBI Taxonomy" id="1110697"/>
    <lineage>
        <taxon>Bacteria</taxon>
        <taxon>Bacillati</taxon>
        <taxon>Actinomycetota</taxon>
        <taxon>Actinomycetes</taxon>
        <taxon>Mycobacteriales</taxon>
        <taxon>Nocardiaceae</taxon>
        <taxon>Nocardia</taxon>
    </lineage>
</organism>
<keyword evidence="3" id="KW-1185">Reference proteome</keyword>
<dbReference type="STRING" id="1824.SAMN05444423_107103"/>
<comment type="caution">
    <text evidence="2">The sequence shown here is derived from an EMBL/GenBank/DDBJ whole genome shotgun (WGS) entry which is preliminary data.</text>
</comment>
<proteinExistence type="predicted"/>
<gene>
    <name evidence="2" type="ORF">NCAST_05_01890</name>
</gene>